<dbReference type="EMBL" id="CAMXCT030004098">
    <property type="protein sequence ID" value="CAL4794958.1"/>
    <property type="molecule type" value="Genomic_DNA"/>
</dbReference>
<evidence type="ECO:0000256" key="1">
    <source>
        <dbReference type="SAM" id="MobiDB-lite"/>
    </source>
</evidence>
<protein>
    <submittedName>
        <fullName evidence="2">Uncharacterized protein</fullName>
    </submittedName>
</protein>
<feature type="compositionally biased region" description="Basic and acidic residues" evidence="1">
    <location>
        <begin position="312"/>
        <end position="343"/>
    </location>
</feature>
<accession>A0A9P1GB71</accession>
<reference evidence="2" key="1">
    <citation type="submission" date="2022-10" db="EMBL/GenBank/DDBJ databases">
        <authorList>
            <person name="Chen Y."/>
            <person name="Dougan E. K."/>
            <person name="Chan C."/>
            <person name="Rhodes N."/>
            <person name="Thang M."/>
        </authorList>
    </citation>
    <scope>NUCLEOTIDE SEQUENCE</scope>
</reference>
<evidence type="ECO:0000313" key="3">
    <source>
        <dbReference type="EMBL" id="CAL1161021.1"/>
    </source>
</evidence>
<gene>
    <name evidence="2" type="ORF">C1SCF055_LOCUS33184</name>
</gene>
<feature type="region of interest" description="Disordered" evidence="1">
    <location>
        <begin position="550"/>
        <end position="571"/>
    </location>
</feature>
<feature type="region of interest" description="Disordered" evidence="1">
    <location>
        <begin position="1"/>
        <end position="41"/>
    </location>
</feature>
<keyword evidence="4" id="KW-1185">Reference proteome</keyword>
<feature type="region of interest" description="Disordered" evidence="1">
    <location>
        <begin position="57"/>
        <end position="86"/>
    </location>
</feature>
<name>A0A9P1GB71_9DINO</name>
<comment type="caution">
    <text evidence="2">The sequence shown here is derived from an EMBL/GenBank/DDBJ whole genome shotgun (WGS) entry which is preliminary data.</text>
</comment>
<dbReference type="Proteomes" id="UP001152797">
    <property type="component" value="Unassembled WGS sequence"/>
</dbReference>
<evidence type="ECO:0000313" key="4">
    <source>
        <dbReference type="Proteomes" id="UP001152797"/>
    </source>
</evidence>
<dbReference type="EMBL" id="CAMXCT020004098">
    <property type="protein sequence ID" value="CAL1161021.1"/>
    <property type="molecule type" value="Genomic_DNA"/>
</dbReference>
<dbReference type="EMBL" id="CAMXCT010004098">
    <property type="protein sequence ID" value="CAI4007646.1"/>
    <property type="molecule type" value="Genomic_DNA"/>
</dbReference>
<reference evidence="3" key="2">
    <citation type="submission" date="2024-04" db="EMBL/GenBank/DDBJ databases">
        <authorList>
            <person name="Chen Y."/>
            <person name="Shah S."/>
            <person name="Dougan E. K."/>
            <person name="Thang M."/>
            <person name="Chan C."/>
        </authorList>
    </citation>
    <scope>NUCLEOTIDE SEQUENCE [LARGE SCALE GENOMIC DNA]</scope>
</reference>
<organism evidence="2">
    <name type="scientific">Cladocopium goreaui</name>
    <dbReference type="NCBI Taxonomy" id="2562237"/>
    <lineage>
        <taxon>Eukaryota</taxon>
        <taxon>Sar</taxon>
        <taxon>Alveolata</taxon>
        <taxon>Dinophyceae</taxon>
        <taxon>Suessiales</taxon>
        <taxon>Symbiodiniaceae</taxon>
        <taxon>Cladocopium</taxon>
    </lineage>
</organism>
<dbReference type="AlphaFoldDB" id="A0A9P1GB71"/>
<evidence type="ECO:0000313" key="2">
    <source>
        <dbReference type="EMBL" id="CAI4007646.1"/>
    </source>
</evidence>
<feature type="region of interest" description="Disordered" evidence="1">
    <location>
        <begin position="295"/>
        <end position="346"/>
    </location>
</feature>
<sequence>MVSPPAFGRRSPQPVSRFGLPGQRLRTPKRQTAVVGNGCGREKPFAAQGRGGDCLLDGDAEQAPPAAAPTACGAGAHSRRRSGSTGLHQEAEEYLAVAVPAASHLTGQNKKALRSRAQELGVPEFLAPARGIEGRAVRSVGLVCRHGLPCERADEGGVTTQCFAMRGCLLWDDASLWANGLTSNPDPSPFNNAGAAAERTAAWACQRMVPEGVEGSATARGKAAGSAPVACQGQGQPETAAVQRRVGERWARAGKPSSPAEALGGCCACSECGARRGLAKDELVDASGRKGRVALGDDRQGIGPPGVIGGVRDPRSREEAEAAEASRQESEGGRVARGGRVDVEQTAQRAPDVRIVVGCVLSPTTTFNRAQEPTHHQQLHQVPVKRCRQAGVWGGRGGNLAKSFCLTWWGEDLVPLAMTPRVGLPLHSGTYGQATDVAAAQPFDLEPRFGGTPWQLAGKVLVDMRAKTPNGTPPRTVASSMATAPNDRTGVMMPPKICPQQFVHGHVLTKDCPTPDKRRQRVRGKWLLTQKTRTKRATGKWDEEELKIEEDASRQVPSSKPSSRSPAAPRRCMFLPPRNVSAPQLAPQSSCRVHGDDGMGFLVATRATEEAIGWRF</sequence>
<feature type="compositionally biased region" description="Low complexity" evidence="1">
    <location>
        <begin position="554"/>
        <end position="571"/>
    </location>
</feature>
<proteinExistence type="predicted"/>
<feature type="compositionally biased region" description="Low complexity" evidence="1">
    <location>
        <begin position="61"/>
        <end position="76"/>
    </location>
</feature>